<gene>
    <name evidence="2" type="ORF">METZ01_LOCUS56848</name>
</gene>
<name>A0A381SKN2_9ZZZZ</name>
<accession>A0A381SKN2</accession>
<organism evidence="2">
    <name type="scientific">marine metagenome</name>
    <dbReference type="NCBI Taxonomy" id="408172"/>
    <lineage>
        <taxon>unclassified sequences</taxon>
        <taxon>metagenomes</taxon>
        <taxon>ecological metagenomes</taxon>
    </lineage>
</organism>
<dbReference type="AntiFam" id="ANF00010">
    <property type="entry name" value="tRNA translation"/>
</dbReference>
<proteinExistence type="predicted"/>
<reference evidence="2" key="1">
    <citation type="submission" date="2018-05" db="EMBL/GenBank/DDBJ databases">
        <authorList>
            <person name="Lanie J.A."/>
            <person name="Ng W.-L."/>
            <person name="Kazmierczak K.M."/>
            <person name="Andrzejewski T.M."/>
            <person name="Davidsen T.M."/>
            <person name="Wayne K.J."/>
            <person name="Tettelin H."/>
            <person name="Glass J.I."/>
            <person name="Rusch D."/>
            <person name="Podicherti R."/>
            <person name="Tsui H.-C.T."/>
            <person name="Winkler M.E."/>
        </authorList>
    </citation>
    <scope>NUCLEOTIDE SEQUENCE</scope>
</reference>
<evidence type="ECO:0000313" key="2">
    <source>
        <dbReference type="EMBL" id="SVA03994.1"/>
    </source>
</evidence>
<protein>
    <submittedName>
        <fullName evidence="2">Uncharacterized protein</fullName>
    </submittedName>
</protein>
<dbReference type="EMBL" id="UINC01003175">
    <property type="protein sequence ID" value="SVA03994.1"/>
    <property type="molecule type" value="Genomic_DNA"/>
</dbReference>
<evidence type="ECO:0000256" key="1">
    <source>
        <dbReference type="SAM" id="MobiDB-lite"/>
    </source>
</evidence>
<feature type="region of interest" description="Disordered" evidence="1">
    <location>
        <begin position="37"/>
        <end position="60"/>
    </location>
</feature>
<dbReference type="AlphaFoldDB" id="A0A381SKN2"/>
<sequence length="60" mass="6374">MVEPQPSKLMMWVRSPSPAPLGQSAHIAQSVEHLHGKEGVTGSNPVVGSRKQDTEIGISV</sequence>